<sequence length="321" mass="36578">MGKRKLVAASFQDPEGQDLQEYETDFESKDQKMIKRRHKRAKKVMACVERSTRQRDAVDLFIKAAQYRYSNDNSCLKTPNLSVVTFTWLPYHVPSSLLEQLNVEGVPTRIQKYFERFGLPPCWDEFHLALKGKHPNLSKNFHYVPQPRHADNTNISSDARPEIVHVHNKAIVANIERATPIIGTFLLTGLLDSEKRCLEKFTSFTMCIGIHLPAVPNEDFRLELWVDYEAGRRLLGYKEEPGVRLQCAVGEHLYNGMKSSKVVKHALERSHPEGAIKPDVDQGVLVGTKAIEILPSGPDYKVIIFLGFENGKQTHNELFPV</sequence>
<evidence type="ECO:0000313" key="2">
    <source>
        <dbReference type="Proteomes" id="UP000078397"/>
    </source>
</evidence>
<gene>
    <name evidence="1" type="ORF">VFPPC_18290</name>
</gene>
<name>A0A219APD0_METCM</name>
<dbReference type="RefSeq" id="XP_022285054.1">
    <property type="nucleotide sequence ID" value="XM_022429926.1"/>
</dbReference>
<dbReference type="EMBL" id="LSBJ02000012">
    <property type="protein sequence ID" value="OWT42551.1"/>
    <property type="molecule type" value="Genomic_DNA"/>
</dbReference>
<dbReference type="Proteomes" id="UP000078397">
    <property type="component" value="Unassembled WGS sequence"/>
</dbReference>
<dbReference type="KEGG" id="pchm:VFPPC_18290"/>
<reference evidence="1 2" key="1">
    <citation type="journal article" date="2016" name="PLoS Pathog.">
        <title>Biosynthesis of antibiotic leucinostatins in bio-control fungus Purpureocillium lilacinum and their inhibition on phytophthora revealed by genome mining.</title>
        <authorList>
            <person name="Wang G."/>
            <person name="Liu Z."/>
            <person name="Lin R."/>
            <person name="Li E."/>
            <person name="Mao Z."/>
            <person name="Ling J."/>
            <person name="Yang Y."/>
            <person name="Yin W.B."/>
            <person name="Xie B."/>
        </authorList>
    </citation>
    <scope>NUCLEOTIDE SEQUENCE [LARGE SCALE GENOMIC DNA]</scope>
    <source>
        <strain evidence="1">170</strain>
    </source>
</reference>
<comment type="caution">
    <text evidence="1">The sequence shown here is derived from an EMBL/GenBank/DDBJ whole genome shotgun (WGS) entry which is preliminary data.</text>
</comment>
<proteinExistence type="predicted"/>
<dbReference type="GeneID" id="28853983"/>
<dbReference type="AlphaFoldDB" id="A0A219APD0"/>
<accession>A0A219APD0</accession>
<protein>
    <submittedName>
        <fullName evidence="1">Uncharacterized protein</fullName>
    </submittedName>
</protein>
<evidence type="ECO:0000313" key="1">
    <source>
        <dbReference type="EMBL" id="OWT42551.1"/>
    </source>
</evidence>
<organism evidence="1 2">
    <name type="scientific">Pochonia chlamydosporia 170</name>
    <dbReference type="NCBI Taxonomy" id="1380566"/>
    <lineage>
        <taxon>Eukaryota</taxon>
        <taxon>Fungi</taxon>
        <taxon>Dikarya</taxon>
        <taxon>Ascomycota</taxon>
        <taxon>Pezizomycotina</taxon>
        <taxon>Sordariomycetes</taxon>
        <taxon>Hypocreomycetidae</taxon>
        <taxon>Hypocreales</taxon>
        <taxon>Clavicipitaceae</taxon>
        <taxon>Pochonia</taxon>
    </lineage>
</organism>
<keyword evidence="2" id="KW-1185">Reference proteome</keyword>